<evidence type="ECO:0000259" key="8">
    <source>
        <dbReference type="Pfam" id="PF00298"/>
    </source>
</evidence>
<dbReference type="SUPFAM" id="SSF46906">
    <property type="entry name" value="Ribosomal protein L11, C-terminal domain"/>
    <property type="match status" value="1"/>
</dbReference>
<dbReference type="InterPro" id="IPR020783">
    <property type="entry name" value="Ribosomal_uL11_C"/>
</dbReference>
<dbReference type="HAMAP" id="MF_00736">
    <property type="entry name" value="Ribosomal_uL11"/>
    <property type="match status" value="1"/>
</dbReference>
<keyword evidence="2 7" id="KW-0689">Ribosomal protein</keyword>
<keyword evidence="3 7" id="KW-0687">Ribonucleoprotein</keyword>
<dbReference type="GO" id="GO:0070180">
    <property type="term" value="F:large ribosomal subunit rRNA binding"/>
    <property type="evidence" value="ECO:0007669"/>
    <property type="project" value="TreeGrafter"/>
</dbReference>
<dbReference type="InterPro" id="IPR036769">
    <property type="entry name" value="Ribosomal_uL11_C_sf"/>
</dbReference>
<keyword evidence="10" id="KW-1185">Reference proteome</keyword>
<evidence type="ECO:0000256" key="3">
    <source>
        <dbReference type="ARBA" id="ARBA00023274"/>
    </source>
</evidence>
<dbReference type="Gene3D" id="1.10.10.250">
    <property type="entry name" value="Ribosomal protein L11, C-terminal domain"/>
    <property type="match status" value="1"/>
</dbReference>
<reference evidence="11" key="1">
    <citation type="submission" date="2017-02" db="UniProtKB">
        <authorList>
            <consortium name="WormBaseParasite"/>
        </authorList>
    </citation>
    <scope>IDENTIFICATION</scope>
</reference>
<accession>A0A0R3RUK4</accession>
<evidence type="ECO:0000256" key="4">
    <source>
        <dbReference type="ARBA" id="ARBA00038782"/>
    </source>
</evidence>
<comment type="similarity">
    <text evidence="1 7">Belongs to the universal ribosomal protein uL11 family.</text>
</comment>
<dbReference type="Proteomes" id="UP000050640">
    <property type="component" value="Unplaced"/>
</dbReference>
<dbReference type="InterPro" id="IPR020784">
    <property type="entry name" value="Ribosomal_uL11_N"/>
</dbReference>
<dbReference type="CDD" id="cd00349">
    <property type="entry name" value="Ribosomal_L11"/>
    <property type="match status" value="1"/>
</dbReference>
<dbReference type="Gene3D" id="3.30.1550.10">
    <property type="entry name" value="Ribosomal protein L11/L12, N-terminal domain"/>
    <property type="match status" value="1"/>
</dbReference>
<feature type="domain" description="Large ribosomal subunit protein uL11 N-terminal" evidence="9">
    <location>
        <begin position="26"/>
        <end position="83"/>
    </location>
</feature>
<evidence type="ECO:0000313" key="10">
    <source>
        <dbReference type="Proteomes" id="UP000050640"/>
    </source>
</evidence>
<dbReference type="PANTHER" id="PTHR11661">
    <property type="entry name" value="60S RIBOSOMAL PROTEIN L12"/>
    <property type="match status" value="1"/>
</dbReference>
<evidence type="ECO:0000256" key="5">
    <source>
        <dbReference type="ARBA" id="ARBA00040104"/>
    </source>
</evidence>
<dbReference type="InterPro" id="IPR036796">
    <property type="entry name" value="Ribosomal_uL11_N_sf"/>
</dbReference>
<dbReference type="GO" id="GO:0003735">
    <property type="term" value="F:structural constituent of ribosome"/>
    <property type="evidence" value="ECO:0007669"/>
    <property type="project" value="InterPro"/>
</dbReference>
<name>A0A0R3RUK4_9BILA</name>
<evidence type="ECO:0000313" key="11">
    <source>
        <dbReference type="WBParaSite" id="EEL_0000570901-mRNA-1"/>
    </source>
</evidence>
<dbReference type="GO" id="GO:0006412">
    <property type="term" value="P:translation"/>
    <property type="evidence" value="ECO:0007669"/>
    <property type="project" value="InterPro"/>
</dbReference>
<dbReference type="AlphaFoldDB" id="A0A0R3RUK4"/>
<sequence>MSTMAKVGARVRKKPVIKIIHNPLYKAIVRAQMATAAPPLGPYLGKRGINVANFCKDFNRATSNIKPGIPLPVRVTVKPDRTYDVEICTPTSMWLLMHAAGIRRGAAHEEISGMITVKHIYEIAKIKAADKCLVGVPLKLICEQLIKTARTIGLKIVREDLDPVEYRKFLEDRKLVVDSELKKLEEEKATKVLRTTPSSSAL</sequence>
<dbReference type="WBParaSite" id="EEL_0000570901-mRNA-1">
    <property type="protein sequence ID" value="EEL_0000570901-mRNA-1"/>
    <property type="gene ID" value="EEL_0000570901"/>
</dbReference>
<evidence type="ECO:0000259" key="9">
    <source>
        <dbReference type="Pfam" id="PF03946"/>
    </source>
</evidence>
<evidence type="ECO:0000256" key="6">
    <source>
        <dbReference type="ARBA" id="ARBA00041455"/>
    </source>
</evidence>
<protein>
    <recommendedName>
        <fullName evidence="5">Large ribosomal subunit protein uL11m</fullName>
    </recommendedName>
    <alternativeName>
        <fullName evidence="6">39S ribosomal protein L11, mitochondrial</fullName>
    </alternativeName>
</protein>
<comment type="subunit">
    <text evidence="4">Component of the mitochondrial ribosome large subunit (39S) which comprises a 16S rRNA and about 50 distinct proteins.</text>
</comment>
<dbReference type="SMART" id="SM00649">
    <property type="entry name" value="RL11"/>
    <property type="match status" value="1"/>
</dbReference>
<dbReference type="SUPFAM" id="SSF54747">
    <property type="entry name" value="Ribosomal L11/L12e N-terminal domain"/>
    <property type="match status" value="1"/>
</dbReference>
<dbReference type="InterPro" id="IPR000911">
    <property type="entry name" value="Ribosomal_uL11"/>
</dbReference>
<dbReference type="STRING" id="1147741.A0A0R3RUK4"/>
<evidence type="ECO:0000256" key="1">
    <source>
        <dbReference type="ARBA" id="ARBA00010537"/>
    </source>
</evidence>
<proteinExistence type="inferred from homology"/>
<dbReference type="FunFam" id="1.10.10.250:FF:000003">
    <property type="entry name" value="Mitochondrial ribosomal protein L11"/>
    <property type="match status" value="1"/>
</dbReference>
<dbReference type="PANTHER" id="PTHR11661:SF1">
    <property type="entry name" value="LARGE RIBOSOMAL SUBUNIT PROTEIN UL11M"/>
    <property type="match status" value="1"/>
</dbReference>
<dbReference type="GO" id="GO:0005762">
    <property type="term" value="C:mitochondrial large ribosomal subunit"/>
    <property type="evidence" value="ECO:0007669"/>
    <property type="project" value="TreeGrafter"/>
</dbReference>
<dbReference type="Pfam" id="PF03946">
    <property type="entry name" value="Ribosomal_L11_N"/>
    <property type="match status" value="1"/>
</dbReference>
<feature type="domain" description="Large ribosomal subunit protein uL11 C-terminal" evidence="8">
    <location>
        <begin position="89"/>
        <end position="156"/>
    </location>
</feature>
<evidence type="ECO:0000256" key="2">
    <source>
        <dbReference type="ARBA" id="ARBA00022980"/>
    </source>
</evidence>
<dbReference type="Pfam" id="PF00298">
    <property type="entry name" value="Ribosomal_L11"/>
    <property type="match status" value="1"/>
</dbReference>
<evidence type="ECO:0000256" key="7">
    <source>
        <dbReference type="RuleBase" id="RU003978"/>
    </source>
</evidence>
<organism evidence="10 11">
    <name type="scientific">Elaeophora elaphi</name>
    <dbReference type="NCBI Taxonomy" id="1147741"/>
    <lineage>
        <taxon>Eukaryota</taxon>
        <taxon>Metazoa</taxon>
        <taxon>Ecdysozoa</taxon>
        <taxon>Nematoda</taxon>
        <taxon>Chromadorea</taxon>
        <taxon>Rhabditida</taxon>
        <taxon>Spirurina</taxon>
        <taxon>Spiruromorpha</taxon>
        <taxon>Filarioidea</taxon>
        <taxon>Onchocercidae</taxon>
        <taxon>Elaeophora</taxon>
    </lineage>
</organism>